<reference evidence="1" key="1">
    <citation type="submission" date="2018-05" db="EMBL/GenBank/DDBJ databases">
        <authorList>
            <person name="Lanie J.A."/>
            <person name="Ng W.-L."/>
            <person name="Kazmierczak K.M."/>
            <person name="Andrzejewski T.M."/>
            <person name="Davidsen T.M."/>
            <person name="Wayne K.J."/>
            <person name="Tettelin H."/>
            <person name="Glass J.I."/>
            <person name="Rusch D."/>
            <person name="Podicherti R."/>
            <person name="Tsui H.-C.T."/>
            <person name="Winkler M.E."/>
        </authorList>
    </citation>
    <scope>NUCLEOTIDE SEQUENCE</scope>
</reference>
<proteinExistence type="predicted"/>
<feature type="non-terminal residue" evidence="1">
    <location>
        <position position="118"/>
    </location>
</feature>
<dbReference type="AlphaFoldDB" id="A0A382F9V2"/>
<evidence type="ECO:0000313" key="1">
    <source>
        <dbReference type="EMBL" id="SVB59720.1"/>
    </source>
</evidence>
<organism evidence="1">
    <name type="scientific">marine metagenome</name>
    <dbReference type="NCBI Taxonomy" id="408172"/>
    <lineage>
        <taxon>unclassified sequences</taxon>
        <taxon>metagenomes</taxon>
        <taxon>ecological metagenomes</taxon>
    </lineage>
</organism>
<accession>A0A382F9V2</accession>
<name>A0A382F9V2_9ZZZZ</name>
<sequence length="118" mass="12830">MVIALLLTLYLPHNLVAQRSLSFEVFRETVEPIFIQPRGGHGPSISPCASCHINSGTPLKLQPLQETEDGQVYWSESQSRVNFEVVSKLVVPGQPERSRLLQKPLAVAAGGVAFHVGG</sequence>
<dbReference type="EMBL" id="UINC01048767">
    <property type="protein sequence ID" value="SVB59720.1"/>
    <property type="molecule type" value="Genomic_DNA"/>
</dbReference>
<gene>
    <name evidence="1" type="ORF">METZ01_LOCUS212574</name>
</gene>
<protein>
    <submittedName>
        <fullName evidence="1">Uncharacterized protein</fullName>
    </submittedName>
</protein>